<proteinExistence type="predicted"/>
<reference evidence="2" key="1">
    <citation type="journal article" date="2022" name="bioRxiv">
        <title>Sequencing and chromosome-scale assembly of the giantPleurodeles waltlgenome.</title>
        <authorList>
            <person name="Brown T."/>
            <person name="Elewa A."/>
            <person name="Iarovenko S."/>
            <person name="Subramanian E."/>
            <person name="Araus A.J."/>
            <person name="Petzold A."/>
            <person name="Susuki M."/>
            <person name="Suzuki K.-i.T."/>
            <person name="Hayashi T."/>
            <person name="Toyoda A."/>
            <person name="Oliveira C."/>
            <person name="Osipova E."/>
            <person name="Leigh N.D."/>
            <person name="Simon A."/>
            <person name="Yun M.H."/>
        </authorList>
    </citation>
    <scope>NUCLEOTIDE SEQUENCE</scope>
    <source>
        <strain evidence="2">20211129_DDA</strain>
        <tissue evidence="2">Liver</tissue>
    </source>
</reference>
<evidence type="ECO:0000256" key="1">
    <source>
        <dbReference type="SAM" id="MobiDB-lite"/>
    </source>
</evidence>
<accession>A0AAV7KY31</accession>
<evidence type="ECO:0000313" key="2">
    <source>
        <dbReference type="EMBL" id="KAJ1083125.1"/>
    </source>
</evidence>
<dbReference type="AlphaFoldDB" id="A0AAV7KY31"/>
<dbReference type="Proteomes" id="UP001066276">
    <property type="component" value="Chromosome 12"/>
</dbReference>
<keyword evidence="3" id="KW-1185">Reference proteome</keyword>
<organism evidence="2 3">
    <name type="scientific">Pleurodeles waltl</name>
    <name type="common">Iberian ribbed newt</name>
    <dbReference type="NCBI Taxonomy" id="8319"/>
    <lineage>
        <taxon>Eukaryota</taxon>
        <taxon>Metazoa</taxon>
        <taxon>Chordata</taxon>
        <taxon>Craniata</taxon>
        <taxon>Vertebrata</taxon>
        <taxon>Euteleostomi</taxon>
        <taxon>Amphibia</taxon>
        <taxon>Batrachia</taxon>
        <taxon>Caudata</taxon>
        <taxon>Salamandroidea</taxon>
        <taxon>Salamandridae</taxon>
        <taxon>Pleurodelinae</taxon>
        <taxon>Pleurodeles</taxon>
    </lineage>
</organism>
<protein>
    <submittedName>
        <fullName evidence="2">Uncharacterized protein</fullName>
    </submittedName>
</protein>
<name>A0AAV7KY31_PLEWA</name>
<dbReference type="EMBL" id="JANPWB010000016">
    <property type="protein sequence ID" value="KAJ1083125.1"/>
    <property type="molecule type" value="Genomic_DNA"/>
</dbReference>
<gene>
    <name evidence="2" type="ORF">NDU88_003285</name>
</gene>
<sequence length="177" mass="18770">MYGLQALRFPGGSCRTVIDTENCPTALVQTAELPYRGVVVVAHWCISDHRRSCRGAGQDVLRIVDASRCFAGECHTLKVMWLPDLGGKLWHSPIPVERGPAYALRVLSSSSTGALQPQWALREAGHLPQCGVGSNAAYGLRAQHSPPSPLSSCPPGASASVNTVPQEQAALVMPSSS</sequence>
<feature type="region of interest" description="Disordered" evidence="1">
    <location>
        <begin position="141"/>
        <end position="177"/>
    </location>
</feature>
<evidence type="ECO:0000313" key="3">
    <source>
        <dbReference type="Proteomes" id="UP001066276"/>
    </source>
</evidence>
<comment type="caution">
    <text evidence="2">The sequence shown here is derived from an EMBL/GenBank/DDBJ whole genome shotgun (WGS) entry which is preliminary data.</text>
</comment>
<feature type="compositionally biased region" description="Low complexity" evidence="1">
    <location>
        <begin position="150"/>
        <end position="160"/>
    </location>
</feature>